<dbReference type="GO" id="GO:0030267">
    <property type="term" value="F:glyoxylate reductase (NADPH) activity"/>
    <property type="evidence" value="ECO:0007669"/>
    <property type="project" value="UniProtKB-EC"/>
</dbReference>
<dbReference type="SUPFAM" id="SSF51735">
    <property type="entry name" value="NAD(P)-binding Rossmann-fold domains"/>
    <property type="match status" value="1"/>
</dbReference>
<dbReference type="EC" id="1.1.1.79" evidence="7"/>
<dbReference type="CDD" id="cd05301">
    <property type="entry name" value="GDH"/>
    <property type="match status" value="1"/>
</dbReference>
<dbReference type="Pfam" id="PF02826">
    <property type="entry name" value="2-Hacid_dh_C"/>
    <property type="match status" value="1"/>
</dbReference>
<dbReference type="Gene3D" id="3.40.50.720">
    <property type="entry name" value="NAD(P)-binding Rossmann-like Domain"/>
    <property type="match status" value="2"/>
</dbReference>
<dbReference type="GO" id="GO:0005829">
    <property type="term" value="C:cytosol"/>
    <property type="evidence" value="ECO:0007669"/>
    <property type="project" value="TreeGrafter"/>
</dbReference>
<proteinExistence type="inferred from homology"/>
<comment type="similarity">
    <text evidence="1 4">Belongs to the D-isomer specific 2-hydroxyacid dehydrogenase family.</text>
</comment>
<dbReference type="Proteomes" id="UP000247465">
    <property type="component" value="Chromosome"/>
</dbReference>
<dbReference type="InterPro" id="IPR036291">
    <property type="entry name" value="NAD(P)-bd_dom_sf"/>
</dbReference>
<keyword evidence="2 4" id="KW-0560">Oxidoreductase</keyword>
<evidence type="ECO:0000256" key="3">
    <source>
        <dbReference type="ARBA" id="ARBA00023027"/>
    </source>
</evidence>
<dbReference type="GO" id="GO:0051287">
    <property type="term" value="F:NAD binding"/>
    <property type="evidence" value="ECO:0007669"/>
    <property type="project" value="InterPro"/>
</dbReference>
<dbReference type="InterPro" id="IPR006140">
    <property type="entry name" value="D-isomer_DH_NAD-bd"/>
</dbReference>
<reference evidence="7 8" key="1">
    <citation type="submission" date="2018-06" db="EMBL/GenBank/DDBJ databases">
        <title>Draft Genome Sequence of a Novel Marine Bacterium Related to the Verrucomicrobia.</title>
        <authorList>
            <person name="Vosseberg J."/>
            <person name="Martijn J."/>
            <person name="Ettema T.J.G."/>
        </authorList>
    </citation>
    <scope>NUCLEOTIDE SEQUENCE [LARGE SCALE GENOMIC DNA]</scope>
    <source>
        <strain evidence="7">TARA_B100001123</strain>
    </source>
</reference>
<dbReference type="PANTHER" id="PTHR10996">
    <property type="entry name" value="2-HYDROXYACID DEHYDROGENASE-RELATED"/>
    <property type="match status" value="1"/>
</dbReference>
<dbReference type="EMBL" id="CP029803">
    <property type="protein sequence ID" value="AWT59849.1"/>
    <property type="molecule type" value="Genomic_DNA"/>
</dbReference>
<dbReference type="AlphaFoldDB" id="A0A2Z4ACI7"/>
<accession>A0A2Z4ACI7</accession>
<keyword evidence="3" id="KW-0520">NAD</keyword>
<evidence type="ECO:0000259" key="5">
    <source>
        <dbReference type="Pfam" id="PF00389"/>
    </source>
</evidence>
<organism evidence="7 8">
    <name type="scientific">Candidatus Moanibacter tarae</name>
    <dbReference type="NCBI Taxonomy" id="2200854"/>
    <lineage>
        <taxon>Bacteria</taxon>
        <taxon>Pseudomonadati</taxon>
        <taxon>Verrucomicrobiota</taxon>
        <taxon>Opitutia</taxon>
        <taxon>Puniceicoccales</taxon>
        <taxon>Puniceicoccales incertae sedis</taxon>
        <taxon>Candidatus Moanibacter</taxon>
    </lineage>
</organism>
<dbReference type="FunFam" id="3.40.50.720:FF:000203">
    <property type="entry name" value="D-3-phosphoglycerate dehydrogenase (SerA)"/>
    <property type="match status" value="1"/>
</dbReference>
<keyword evidence="7" id="KW-0670">Pyruvate</keyword>
<evidence type="ECO:0000256" key="1">
    <source>
        <dbReference type="ARBA" id="ARBA00005854"/>
    </source>
</evidence>
<dbReference type="InterPro" id="IPR006139">
    <property type="entry name" value="D-isomer_2_OHA_DH_cat_dom"/>
</dbReference>
<dbReference type="InterPro" id="IPR050223">
    <property type="entry name" value="D-isomer_2-hydroxyacid_DH"/>
</dbReference>
<feature type="domain" description="D-isomer specific 2-hydroxyacid dehydrogenase NAD-binding" evidence="6">
    <location>
        <begin position="110"/>
        <end position="286"/>
    </location>
</feature>
<dbReference type="GO" id="GO:0016618">
    <property type="term" value="F:hydroxypyruvate reductase [NAD(P)H] activity"/>
    <property type="evidence" value="ECO:0007669"/>
    <property type="project" value="TreeGrafter"/>
</dbReference>
<dbReference type="KEGG" id="mtar:DF168_01045"/>
<dbReference type="Pfam" id="PF00389">
    <property type="entry name" value="2-Hacid_dh"/>
    <property type="match status" value="1"/>
</dbReference>
<evidence type="ECO:0000256" key="2">
    <source>
        <dbReference type="ARBA" id="ARBA00023002"/>
    </source>
</evidence>
<dbReference type="PANTHER" id="PTHR10996:SF178">
    <property type="entry name" value="2-HYDROXYACID DEHYDROGENASE YGL185C-RELATED"/>
    <property type="match status" value="1"/>
</dbReference>
<dbReference type="PROSITE" id="PS00671">
    <property type="entry name" value="D_2_HYDROXYACID_DH_3"/>
    <property type="match status" value="1"/>
</dbReference>
<sequence>MKNNQKVHLALQLETDLKEKLNALFQVTEENPDASKSEILSAIADVEGILGFPNLSMDADFFDAAPNLRVLSLASVGYDFVDVDAATKRGIVICNTPGVLTNAVANLTISMIFIITRKLIENETFVRTGGWARGKPAPALGTDIEGKVLGLIGFGRIGQEVARRAQALGMKTLWYDVFDTLPDGAPNSDYRKLDNLLEESDFVSLHTNLSPSARHLIGEVQLDKMKETAYLINTARGPLVDQSSLTKALKSGTIAGAALDVFESEPTAENEPITQLTNAYCFAHIASGTEETRRAMRELALQNLIAVLSGNHPPAPVNPEVFK</sequence>
<protein>
    <submittedName>
        <fullName evidence="7">Glyoxylate/hydroxypyruvate reductase B</fullName>
        <ecNumber evidence="7">1.1.1.79</ecNumber>
    </submittedName>
</protein>
<evidence type="ECO:0000313" key="7">
    <source>
        <dbReference type="EMBL" id="AWT59849.1"/>
    </source>
</evidence>
<evidence type="ECO:0000313" key="8">
    <source>
        <dbReference type="Proteomes" id="UP000247465"/>
    </source>
</evidence>
<feature type="domain" description="D-isomer specific 2-hydroxyacid dehydrogenase catalytic" evidence="5">
    <location>
        <begin position="26"/>
        <end position="318"/>
    </location>
</feature>
<dbReference type="SUPFAM" id="SSF52283">
    <property type="entry name" value="Formate/glycerate dehydrogenase catalytic domain-like"/>
    <property type="match status" value="1"/>
</dbReference>
<evidence type="ECO:0000256" key="4">
    <source>
        <dbReference type="RuleBase" id="RU003719"/>
    </source>
</evidence>
<dbReference type="InterPro" id="IPR029753">
    <property type="entry name" value="D-isomer_DH_CS"/>
</dbReference>
<gene>
    <name evidence="7" type="primary">ghrB_2</name>
    <name evidence="7" type="ORF">DF168_01045</name>
</gene>
<evidence type="ECO:0000259" key="6">
    <source>
        <dbReference type="Pfam" id="PF02826"/>
    </source>
</evidence>
<name>A0A2Z4ACI7_9BACT</name>